<keyword evidence="1" id="KW-0614">Plasmid</keyword>
<evidence type="ECO:0000313" key="2">
    <source>
        <dbReference type="EMBL" id="PDK40346.1"/>
    </source>
</evidence>
<name>A0A2Z4HVL5_LISWE</name>
<geneLocation type="plasmid" evidence="1">
    <name>pLIS1</name>
</geneLocation>
<organism evidence="1">
    <name type="scientific">Listeria welshimeri</name>
    <dbReference type="NCBI Taxonomy" id="1643"/>
    <lineage>
        <taxon>Bacteria</taxon>
        <taxon>Bacillati</taxon>
        <taxon>Bacillota</taxon>
        <taxon>Bacilli</taxon>
        <taxon>Bacillales</taxon>
        <taxon>Listeriaceae</taxon>
        <taxon>Listeria</taxon>
    </lineage>
</organism>
<dbReference type="EMBL" id="MH382833">
    <property type="protein sequence ID" value="AWW22397.1"/>
    <property type="molecule type" value="Genomic_DNA"/>
</dbReference>
<keyword evidence="3" id="KW-1185">Reference proteome</keyword>
<dbReference type="EMBL" id="NYPG01000009">
    <property type="protein sequence ID" value="PDK40346.1"/>
    <property type="molecule type" value="Genomic_DNA"/>
</dbReference>
<sequence length="77" mass="8624">MQELCLLMELDSIQRLASFYDDQADRTIILSVSQEEMEALELLAEEVEAVYVDINVKESTIIWPTAEGGFGIGEEAI</sequence>
<protein>
    <submittedName>
        <fullName evidence="1">Uncharacterized protein</fullName>
    </submittedName>
</protein>
<accession>A0A2Z4HVL5</accession>
<reference evidence="1" key="2">
    <citation type="submission" date="2018-05" db="EMBL/GenBank/DDBJ databases">
        <title>Prevalence of plasmid-borne benzalkonium chloride resistance cassette bcrABC and cadmium resistance cadA genes in nonpathogenic Listeria spp. isolated from food-processing environments.</title>
        <authorList>
            <person name="Korsak D."/>
            <person name="Chmielowska C."/>
            <person name="Szuplewska M."/>
            <person name="Bartosik D."/>
        </authorList>
    </citation>
    <scope>NUCLEOTIDE SEQUENCE</scope>
    <source>
        <strain evidence="1">40/07</strain>
        <plasmid evidence="1">pLIS1</plasmid>
    </source>
</reference>
<gene>
    <name evidence="2" type="ORF">AFZ32_12880</name>
    <name evidence="1" type="ORF">pLIS100110</name>
</gene>
<dbReference type="RefSeq" id="WP_003725259.1">
    <property type="nucleotide sequence ID" value="NZ_JAERVU010000008.1"/>
</dbReference>
<evidence type="ECO:0000313" key="1">
    <source>
        <dbReference type="EMBL" id="AWW22397.1"/>
    </source>
</evidence>
<reference evidence="2 3" key="1">
    <citation type="submission" date="2017-09" db="EMBL/GenBank/DDBJ databases">
        <title>Draft Genomes of 144 Listeria Monocytogenes isolates from foods.</title>
        <authorList>
            <person name="Wu C.H."/>
            <person name="Ng J."/>
            <person name="Kiang D."/>
            <person name="Chen C.-Y."/>
            <person name="Frink S."/>
            <person name="Lafrades M."/>
            <person name="Morales C."/>
            <person name="Park P."/>
            <person name="Zwick M."/>
        </authorList>
    </citation>
    <scope>NUCLEOTIDE SEQUENCE [LARGE SCALE GENOMIC DNA]</scope>
    <source>
        <strain evidence="2 3">CDPHFDLB-F14M01633.75-2</strain>
    </source>
</reference>
<evidence type="ECO:0000313" key="3">
    <source>
        <dbReference type="Proteomes" id="UP000219632"/>
    </source>
</evidence>
<dbReference type="Proteomes" id="UP000219632">
    <property type="component" value="Unassembled WGS sequence"/>
</dbReference>
<proteinExistence type="predicted"/>
<dbReference type="AlphaFoldDB" id="A0A2Z4HVL5"/>